<evidence type="ECO:0000313" key="1">
    <source>
        <dbReference type="EMBL" id="TYS73617.1"/>
    </source>
</evidence>
<protein>
    <submittedName>
        <fullName evidence="1">Uncharacterized protein</fullName>
    </submittedName>
</protein>
<sequence length="154" mass="16675">MGIVYVECCEKKYCCCCDDKRDKCPKPVRRNEPIVCDGLRSMLAMLGAINVPSANLTYIFTNAAVKYDSSYCPLLTGYRTPTVAELQSIATSLTSTGSIGGTPLCPMVVWALNGMEPVLVQVVPALGTVEVLRTPSLRCKAYRICVTTTLQPNG</sequence>
<dbReference type="OrthoDB" id="2927126at2"/>
<dbReference type="Proteomes" id="UP000324517">
    <property type="component" value="Unassembled WGS sequence"/>
</dbReference>
<gene>
    <name evidence="1" type="ORF">FZC75_04605</name>
</gene>
<dbReference type="RefSeq" id="WP_148978586.1">
    <property type="nucleotide sequence ID" value="NZ_JBNILM010000003.1"/>
</dbReference>
<reference evidence="1 2" key="1">
    <citation type="submission" date="2019-08" db="EMBL/GenBank/DDBJ databases">
        <title>Bacillus genomes from the desert of Cuatro Cienegas, Coahuila.</title>
        <authorList>
            <person name="Olmedo-Alvarez G."/>
        </authorList>
    </citation>
    <scope>NUCLEOTIDE SEQUENCE [LARGE SCALE GENOMIC DNA]</scope>
    <source>
        <strain evidence="1 2">CH98b_3T</strain>
    </source>
</reference>
<proteinExistence type="predicted"/>
<evidence type="ECO:0000313" key="2">
    <source>
        <dbReference type="Proteomes" id="UP000324517"/>
    </source>
</evidence>
<accession>A0A5D4TDC3</accession>
<name>A0A5D4TDC3_9BACI</name>
<dbReference type="AlphaFoldDB" id="A0A5D4TDC3"/>
<organism evidence="1 2">
    <name type="scientific">Sutcliffiella horikoshii</name>
    <dbReference type="NCBI Taxonomy" id="79883"/>
    <lineage>
        <taxon>Bacteria</taxon>
        <taxon>Bacillati</taxon>
        <taxon>Bacillota</taxon>
        <taxon>Bacilli</taxon>
        <taxon>Bacillales</taxon>
        <taxon>Bacillaceae</taxon>
        <taxon>Sutcliffiella</taxon>
    </lineage>
</organism>
<dbReference type="EMBL" id="VTET01000002">
    <property type="protein sequence ID" value="TYS73617.1"/>
    <property type="molecule type" value="Genomic_DNA"/>
</dbReference>
<comment type="caution">
    <text evidence="1">The sequence shown here is derived from an EMBL/GenBank/DDBJ whole genome shotgun (WGS) entry which is preliminary data.</text>
</comment>